<evidence type="ECO:0000313" key="2">
    <source>
        <dbReference type="EMBL" id="QKE56043.1"/>
    </source>
</evidence>
<dbReference type="InterPro" id="IPR027417">
    <property type="entry name" value="P-loop_NTPase"/>
</dbReference>
<dbReference type="Proteomes" id="UP000595519">
    <property type="component" value="Segment"/>
</dbReference>
<dbReference type="Pfam" id="PF13604">
    <property type="entry name" value="AAA_30"/>
    <property type="match status" value="1"/>
</dbReference>
<accession>A0A7S5W9D7</accession>
<organism evidence="2 3">
    <name type="scientific">Pseudomonas phage vB_Pae_AM.P2</name>
    <dbReference type="NCBI Taxonomy" id="2731695"/>
    <lineage>
        <taxon>Viruses</taxon>
        <taxon>Duplodnaviria</taxon>
        <taxon>Heunggongvirae</taxon>
        <taxon>Uroviricota</taxon>
        <taxon>Caudoviricetes</taxon>
        <taxon>Schitoviridae</taxon>
        <taxon>Migulavirinae</taxon>
        <taxon>Luzseptimavirus</taxon>
        <taxon>Luzseptimavirus KPP21</taxon>
    </lineage>
</organism>
<keyword evidence="2" id="KW-0547">Nucleotide-binding</keyword>
<evidence type="ECO:0000259" key="1">
    <source>
        <dbReference type="Pfam" id="PF13538"/>
    </source>
</evidence>
<protein>
    <submittedName>
        <fullName evidence="2">ATP-depedent RecD-like DNA helicase</fullName>
    </submittedName>
</protein>
<keyword evidence="2" id="KW-0378">Hydrolase</keyword>
<keyword evidence="2" id="KW-0067">ATP-binding</keyword>
<reference evidence="2 3" key="1">
    <citation type="journal article" date="2021" name="MSphere">
        <title>A Novel N4-Like Bacteriophage Isolated from a Wastewater Source in South India with Activity against Several Multidrug-Resistant Clinical Pseudomonas aeruginosa Isolates.</title>
        <authorList>
            <person name="Menon N.D."/>
            <person name="Kumar M.S."/>
            <person name="Satheesh Babu T.G."/>
            <person name="Bose S."/>
            <person name="Vijayakumar G."/>
            <person name="Baswe M."/>
            <person name="Chatterjee M."/>
            <person name="D'Silva J.R."/>
            <person name="Shetty K."/>
            <person name="Haripriyan J."/>
            <person name="Kumar A."/>
            <person name="Nair S."/>
            <person name="Somanath P."/>
            <person name="Nair B.G."/>
            <person name="Nizet V."/>
            <person name="Kumar G.B."/>
        </authorList>
    </citation>
    <scope>NUCLEOTIDE SEQUENCE [LARGE SCALE GENOMIC DNA]</scope>
</reference>
<dbReference type="CDD" id="cd18809">
    <property type="entry name" value="SF1_C_RecD"/>
    <property type="match status" value="1"/>
</dbReference>
<dbReference type="InterPro" id="IPR027785">
    <property type="entry name" value="UvrD-like_helicase_C"/>
</dbReference>
<evidence type="ECO:0000313" key="3">
    <source>
        <dbReference type="Proteomes" id="UP000595519"/>
    </source>
</evidence>
<proteinExistence type="predicted"/>
<gene>
    <name evidence="2" type="ORF">AMP2_gp095</name>
</gene>
<dbReference type="Pfam" id="PF13538">
    <property type="entry name" value="UvrD_C_2"/>
    <property type="match status" value="1"/>
</dbReference>
<dbReference type="Gene3D" id="3.40.50.300">
    <property type="entry name" value="P-loop containing nucleotide triphosphate hydrolases"/>
    <property type="match status" value="2"/>
</dbReference>
<dbReference type="GO" id="GO:0004386">
    <property type="term" value="F:helicase activity"/>
    <property type="evidence" value="ECO:0007669"/>
    <property type="project" value="UniProtKB-KW"/>
</dbReference>
<sequence>MVDFEELTQGQKDGFELFAKFYMSLEPILLLTGWAGTGKSTLVQHILSVLPKYDRLCKIVDESYVPRDVHLTATTHQACEALSHLSKESGYPVSTIHSLIGATVRKNLKTGKSELALKGNAVPVENALIIIDEASHIDQRLLGLIYKQTINCKILFIGDNGQLTPVGSHYMPAFEASKLIIELTEVKRQATGPLAELCTALRSTVFGGPWPKIKLDGDQLQHLPRNQWQELAKDAFKDPDTWGNVKILAHTNVAVINMNNYMSQEIYGTSRPMEGQRMLVNEAVINRKETLSTGQEVMIAGLKETIEFDIEGYLVNLRGSKGCYFLPKSRVDYKARLSLARKQDDYDTLHDMEGFVIDLRPSFACTVTKSQGSTFDWVFIDLDDICKKIHHPNQLARALYVAFSRARKGVIMTGDM</sequence>
<feature type="domain" description="UvrD-like helicase C-terminal" evidence="1">
    <location>
        <begin position="362"/>
        <end position="412"/>
    </location>
</feature>
<dbReference type="EMBL" id="MT416090">
    <property type="protein sequence ID" value="QKE56043.1"/>
    <property type="molecule type" value="Genomic_DNA"/>
</dbReference>
<dbReference type="SUPFAM" id="SSF52540">
    <property type="entry name" value="P-loop containing nucleoside triphosphate hydrolases"/>
    <property type="match status" value="1"/>
</dbReference>
<name>A0A7S5W9D7_9CAUD</name>
<keyword evidence="2" id="KW-0347">Helicase</keyword>